<organism evidence="2 3">
    <name type="scientific">Candidatus Shapirobacteria bacterium CG07_land_8_20_14_0_80_39_18</name>
    <dbReference type="NCBI Taxonomy" id="1974882"/>
    <lineage>
        <taxon>Bacteria</taxon>
        <taxon>Candidatus Shapironibacteriota</taxon>
    </lineage>
</organism>
<evidence type="ECO:0000256" key="1">
    <source>
        <dbReference type="SAM" id="MobiDB-lite"/>
    </source>
</evidence>
<evidence type="ECO:0000313" key="3">
    <source>
        <dbReference type="Proteomes" id="UP000229502"/>
    </source>
</evidence>
<dbReference type="Proteomes" id="UP000229502">
    <property type="component" value="Unassembled WGS sequence"/>
</dbReference>
<proteinExistence type="predicted"/>
<feature type="region of interest" description="Disordered" evidence="1">
    <location>
        <begin position="1"/>
        <end position="21"/>
    </location>
</feature>
<reference evidence="3" key="1">
    <citation type="submission" date="2017-09" db="EMBL/GenBank/DDBJ databases">
        <title>Depth-based differentiation of microbial function through sediment-hosted aquifers and enrichment of novel symbionts in the deep terrestrial subsurface.</title>
        <authorList>
            <person name="Probst A.J."/>
            <person name="Ladd B."/>
            <person name="Jarett J.K."/>
            <person name="Geller-Mcgrath D.E."/>
            <person name="Sieber C.M.K."/>
            <person name="Emerson J.B."/>
            <person name="Anantharaman K."/>
            <person name="Thomas B.C."/>
            <person name="Malmstrom R."/>
            <person name="Stieglmeier M."/>
            <person name="Klingl A."/>
            <person name="Woyke T."/>
            <person name="Ryan C.M."/>
            <person name="Banfield J.F."/>
        </authorList>
    </citation>
    <scope>NUCLEOTIDE SEQUENCE [LARGE SCALE GENOMIC DNA]</scope>
</reference>
<dbReference type="AlphaFoldDB" id="A0A2M6YS38"/>
<comment type="caution">
    <text evidence="2">The sequence shown here is derived from an EMBL/GenBank/DDBJ whole genome shotgun (WGS) entry which is preliminary data.</text>
</comment>
<accession>A0A2M6YS38</accession>
<evidence type="ECO:0000313" key="2">
    <source>
        <dbReference type="EMBL" id="PIU36314.1"/>
    </source>
</evidence>
<name>A0A2M6YS38_9BACT</name>
<dbReference type="EMBL" id="PEWZ01000016">
    <property type="protein sequence ID" value="PIU36314.1"/>
    <property type="molecule type" value="Genomic_DNA"/>
</dbReference>
<gene>
    <name evidence="2" type="ORF">COT03_00260</name>
</gene>
<sequence>MLRQEGPRPSASPNVPQRTEGLSPSFGREIAGLSWQELLQVRERVRGERLPLFIIIDDERNRRIAKLWRIPGTSVRVSLEGDIYYPVWRERSRVNKSELYAPCSKLPRGWSFERLLVSKRRPISEVKYFQVKKDSGAIEAAIRSMDHVLENYQEEGRELGQVEAIREQIARARKVLEETTGVSREEFEEGFEILYRQTLELLEKCGLSTAASALKKDITRLLAQVSIGRDRLGRRNPLVMLKKLEAATARVEYRWHEAGFIIDKFSAMKAGLEAQRAKDREILRKAEHQLSVGFAAHSYFKEIPQEVSKQQVGILIGMMGSLAYMLGQVRVKPYKTVAKEIMEELSQAQQKVREGDYQGAKKLLLQSQERISLVT</sequence>
<protein>
    <submittedName>
        <fullName evidence="2">Uncharacterized protein</fullName>
    </submittedName>
</protein>
<feature type="compositionally biased region" description="Polar residues" evidence="1">
    <location>
        <begin position="11"/>
        <end position="21"/>
    </location>
</feature>